<keyword evidence="6" id="KW-0813">Transport</keyword>
<feature type="compositionally biased region" description="Low complexity" evidence="14">
    <location>
        <begin position="1315"/>
        <end position="1334"/>
    </location>
</feature>
<dbReference type="InterPro" id="IPR037191">
    <property type="entry name" value="VPS9_dom_sf"/>
</dbReference>
<dbReference type="GO" id="GO:0000422">
    <property type="term" value="P:autophagy of mitochondrion"/>
    <property type="evidence" value="ECO:0007669"/>
    <property type="project" value="TreeGrafter"/>
</dbReference>
<feature type="compositionally biased region" description="Polar residues" evidence="14">
    <location>
        <begin position="1042"/>
        <end position="1059"/>
    </location>
</feature>
<feature type="transmembrane region" description="Helical" evidence="15">
    <location>
        <begin position="322"/>
        <end position="343"/>
    </location>
</feature>
<feature type="compositionally biased region" description="Low complexity" evidence="14">
    <location>
        <begin position="1109"/>
        <end position="1141"/>
    </location>
</feature>
<name>F4QCU7_CACFS</name>
<evidence type="ECO:0000256" key="15">
    <source>
        <dbReference type="SAM" id="Phobius"/>
    </source>
</evidence>
<dbReference type="InterPro" id="IPR008936">
    <property type="entry name" value="Rho_GTPase_activation_prot"/>
</dbReference>
<evidence type="ECO:0000256" key="3">
    <source>
        <dbReference type="ARBA" id="ARBA00006185"/>
    </source>
</evidence>
<protein>
    <recommendedName>
        <fullName evidence="5">Autophagy-related protein 9</fullName>
    </recommendedName>
</protein>
<feature type="compositionally biased region" description="Low complexity" evidence="14">
    <location>
        <begin position="26"/>
        <end position="48"/>
    </location>
</feature>
<feature type="transmembrane region" description="Helical" evidence="15">
    <location>
        <begin position="510"/>
        <end position="528"/>
    </location>
</feature>
<dbReference type="SUPFAM" id="SSF48350">
    <property type="entry name" value="GTPase activation domain, GAP"/>
    <property type="match status" value="1"/>
</dbReference>
<feature type="compositionally biased region" description="Low complexity" evidence="14">
    <location>
        <begin position="1493"/>
        <end position="1503"/>
    </location>
</feature>
<proteinExistence type="inferred from homology"/>
<feature type="region of interest" description="Disordered" evidence="14">
    <location>
        <begin position="1000"/>
        <end position="1059"/>
    </location>
</feature>
<sequence length="2325" mass="265542">MFKQKLLGSQRGEERGGDYFPLQDFGSNNNNNSSSGASGSSSNNNNNSINRDDELELEDINTTGSVIHTARPTLDNNEEQESFLEKTSQSMPAIHNLDAFLTEVYEYFQGKGFMCLFLDDFFELGTSLFVVSFFTFLVSFINYGVLFSQPSNIQKSVNFDRQIPTWLIIFLVLFGIYWCAKFIKFLASLKSRLEMRSFYHNTLKISEDDVQTIEWREVVTKLIKVPRLCVVKGNMNALDIANRIMRKDNYIIGIVNREILDLSIPFPGLHKYKFITKTLEWSLMYALFSYVFDRNGEIRQEVLDTNQRQRLARGLSRRFKTIGLIGLFASPFIFFFLLLNFFFEYAEEFKSKPGSLGSREWSPLAKWKFREFNELSHYFKTRLNLSYSHANKYVDSFPSETVSIMAKFISFILGSILAVFLIFGIYSDDFLFNFDIYGKTPIWYVGIFGTAVAVCKSLVVDENQVARPAIQMTRVVQYTRYCPRSWKGKSHTYSVRDEFLTLFEFRVVNFLREVSSVIFAPFILIFSLPKCSLDILDFIGTFTVRVNGVGLICSFGAFTDVKKHGSKKYGATQDADKYYKTKQGKLEKSIVNFSLIYPEWKPAGHEILDNLNQFQKQQQTNGTNQNSSGRVDPPANWNPNDINYMHDSSFVSPSTIQMVLGSTGSDNSGAAMGNNYDNAQRARVDQNKKIKFILTTFFNNTCRRHYIVRAYIFNLLREYSSSELTCRYDNRPEIPRFWVQKKHKKTLRKYLSASSKIERGMGDSSVILSVLSLVDKRLNRLKGSPTNTRATLVDTIEQYQKTKDILYNAKRLQSRDPGDTDNIKSNITQIDVRINLANHEESLLIKRLNEKDYSENGETPSSPIVASRSTTQLNQLLLGVEKNINININNNTTTTTTTNDIKEQTSQSQQPQQEIVEIKEEIKVEDKRPTSPVTTTTTTTAIAISNVETSPPSTVVVGVVPDTTNVSSEVDSNRTRSSSFKQVLERFDKIELHNNNYNIVNLNSHNPTNDKKGNSNLNIRGRPLKGDETTVAAVEKEEKEPSQSISQPPTITREGSSLSISQRGAEITKMLKKQHHLDESEQQQSEDSHRVKRSKSSSSLIITPPPQPTNNSLSSSLNVSAPTTTTTITTKPSSSSEPSLSEPIDSFIPIVQNVFVVQLDEVPDEATPRKTTMLLTKQAKSDIFDSNISIGVMNQPNNSNLSILSEQNNNNNITTTTPTTIPIFAKSTDYIPISRRATGFSPINTPNSDCTTPTSSQPYPNSSDMMSSSVADAFLLRHQNIVRSESALSISQSIQPFLMADSLLNSYTPQSSLLQQQQGNNISQSLPHSYSSQSINSFTKPQPQPSSQFKISQRLKFSRQVPIRKTSEARIGHARSNSNNQNNNNNNNMYYNAPANPSPLSSGPPIYGDEPVKCQGERLALLQSLLKAEELTNNAERKVIDEINKITRQKSEELYQLVWEVRNLDKAIAHILSSRLKIEDLSSWNSQRDVPLNQNQNQNNQNNEYQKKPQEEIVTIELSSQLKHSMERLIVLMRTEPTILAETLYRAGYLRDEGDKSLKATHSDLSQAIVFSLFGNCFTATDEKLLLLLIKKISEIEFSKCPDDQKRKFGSQEPFCYTLLSTYLKYTFGKPYIISVLKDLIVAIIQDHNMNLEDDPQKKAMLAEFGLLEEEVNVDQKALLQQFSAEFLQRVLALQSGLPYAVRWMCKVVLGYWRKHVRASRPDDWVPTDFSDIKDIAHENELIIHLVFENFFIPALIRPEHYGVFTGLTISQKTRHNLIQIAKMVLTFLTNPQSIPTWLNESMNLANRIQEYFSEVSQVEEPDTYYHRPIYELELGQNLLVSSTDIFIMMELIYHNKPEEEDESETKQLQLEVVEMIKTVQPAAQLQEGMKFLVINVIPKVKDSADQSRMSSLVQGQQHSIRLAKENLLLSLCVLNYLCGFLSTPICELLLLQCGRSRSLELNILEAQIEETIRSLWSLPDSYKLNDYEPLLDLMFEDYNRREKKRSMEKQLKLLYLDQLQRHTSQIISQKNINIEFLTNQKFRLFRDKTYTRMQTEFVSEFMSRFSINTPGNCSCSPTINDEDSDICDTCSLKSTMISTFLKRAKDAIIKSPWWKDALEDDLIIAQNTLERNLMTQIYNYTFSISKVDVIFSKELKSKSSSIDHRSLYIPEKYANQSPWELAQQEIRKINLYKSPHDKMKCIIDTWNIIFNYTKPLGESGPDDFLPIMGYVIIKAKPENLLSNIQYISLYITTMDPTAEVWFMNLKSSIEVIREVLSGELNYKGWTNGILAPMIDRISIMKKEIKKKQKTKYRASIINLSNLSQ</sequence>
<dbReference type="Pfam" id="PF00616">
    <property type="entry name" value="RasGAP"/>
    <property type="match status" value="1"/>
</dbReference>
<keyword evidence="11" id="KW-0072">Autophagy</keyword>
<dbReference type="EMBL" id="GL883029">
    <property type="protein sequence ID" value="EGG14471.1"/>
    <property type="molecule type" value="Genomic_DNA"/>
</dbReference>
<keyword evidence="8" id="KW-0344">Guanine-nucleotide releasing factor</keyword>
<evidence type="ECO:0000256" key="5">
    <source>
        <dbReference type="ARBA" id="ARBA00018074"/>
    </source>
</evidence>
<dbReference type="Pfam" id="PF04109">
    <property type="entry name" value="ATG9"/>
    <property type="match status" value="1"/>
</dbReference>
<dbReference type="GO" id="GO:0034045">
    <property type="term" value="C:phagophore assembly site membrane"/>
    <property type="evidence" value="ECO:0007669"/>
    <property type="project" value="UniProtKB-SubCell"/>
</dbReference>
<dbReference type="Pfam" id="PF02204">
    <property type="entry name" value="VPS9"/>
    <property type="match status" value="1"/>
</dbReference>
<comment type="subcellular location">
    <subcellularLocation>
        <location evidence="1">Membrane</location>
        <topology evidence="1">Peripheral membrane protein</topology>
    </subcellularLocation>
    <subcellularLocation>
        <location evidence="2">Preautophagosomal structure membrane</location>
        <topology evidence="2">Multi-pass membrane protein</topology>
    </subcellularLocation>
</comment>
<keyword evidence="13 15" id="KW-0472">Membrane</keyword>
<dbReference type="PROSITE" id="PS51205">
    <property type="entry name" value="VPS9"/>
    <property type="match status" value="1"/>
</dbReference>
<dbReference type="PROSITE" id="PS50018">
    <property type="entry name" value="RAS_GTPASE_ACTIV_2"/>
    <property type="match status" value="1"/>
</dbReference>
<feature type="region of interest" description="Disordered" evidence="14">
    <location>
        <begin position="1071"/>
        <end position="1141"/>
    </location>
</feature>
<organism evidence="18 19">
    <name type="scientific">Cavenderia fasciculata</name>
    <name type="common">Slime mold</name>
    <name type="synonym">Dictyostelium fasciculatum</name>
    <dbReference type="NCBI Taxonomy" id="261658"/>
    <lineage>
        <taxon>Eukaryota</taxon>
        <taxon>Amoebozoa</taxon>
        <taxon>Evosea</taxon>
        <taxon>Eumycetozoa</taxon>
        <taxon>Dictyostelia</taxon>
        <taxon>Acytosteliales</taxon>
        <taxon>Cavenderiaceae</taxon>
        <taxon>Cavenderia</taxon>
    </lineage>
</organism>
<evidence type="ECO:0000256" key="8">
    <source>
        <dbReference type="ARBA" id="ARBA00022658"/>
    </source>
</evidence>
<accession>F4QCU7</accession>
<dbReference type="GO" id="GO:0006897">
    <property type="term" value="P:endocytosis"/>
    <property type="evidence" value="ECO:0007669"/>
    <property type="project" value="UniProtKB-KW"/>
</dbReference>
<evidence type="ECO:0000259" key="17">
    <source>
        <dbReference type="PROSITE" id="PS51205"/>
    </source>
</evidence>
<dbReference type="SUPFAM" id="SSF109993">
    <property type="entry name" value="VPS9 domain"/>
    <property type="match status" value="1"/>
</dbReference>
<feature type="transmembrane region" description="Helical" evidence="15">
    <location>
        <begin position="121"/>
        <end position="146"/>
    </location>
</feature>
<dbReference type="Gene3D" id="1.10.506.10">
    <property type="entry name" value="GTPase Activation - p120gap, domain 1"/>
    <property type="match status" value="1"/>
</dbReference>
<evidence type="ECO:0000256" key="11">
    <source>
        <dbReference type="ARBA" id="ARBA00023006"/>
    </source>
</evidence>
<dbReference type="GO" id="GO:0005776">
    <property type="term" value="C:autophagosome"/>
    <property type="evidence" value="ECO:0007669"/>
    <property type="project" value="TreeGrafter"/>
</dbReference>
<feature type="region of interest" description="Disordered" evidence="14">
    <location>
        <begin position="1489"/>
        <end position="1508"/>
    </location>
</feature>
<evidence type="ECO:0000256" key="12">
    <source>
        <dbReference type="ARBA" id="ARBA00023055"/>
    </source>
</evidence>
<dbReference type="STRING" id="1054147.F4QCU7"/>
<feature type="region of interest" description="Disordered" evidence="14">
    <location>
        <begin position="1241"/>
        <end position="1264"/>
    </location>
</feature>
<feature type="transmembrane region" description="Helical" evidence="15">
    <location>
        <begin position="166"/>
        <end position="187"/>
    </location>
</feature>
<dbReference type="GO" id="GO:0034727">
    <property type="term" value="P:piecemeal microautophagy of the nucleus"/>
    <property type="evidence" value="ECO:0007669"/>
    <property type="project" value="TreeGrafter"/>
</dbReference>
<reference evidence="19" key="1">
    <citation type="journal article" date="2011" name="Genome Res.">
        <title>Phylogeny-wide analysis of social amoeba genomes highlights ancient origins for complex intercellular communication.</title>
        <authorList>
            <person name="Heidel A.J."/>
            <person name="Lawal H.M."/>
            <person name="Felder M."/>
            <person name="Schilde C."/>
            <person name="Helps N.R."/>
            <person name="Tunggal B."/>
            <person name="Rivero F."/>
            <person name="John U."/>
            <person name="Schleicher M."/>
            <person name="Eichinger L."/>
            <person name="Platzer M."/>
            <person name="Noegel A.A."/>
            <person name="Schaap P."/>
            <person name="Gloeckner G."/>
        </authorList>
    </citation>
    <scope>NUCLEOTIDE SEQUENCE [LARGE SCALE GENOMIC DNA]</scope>
    <source>
        <strain evidence="19">SH3</strain>
    </source>
</reference>
<feature type="region of interest" description="Disordered" evidence="14">
    <location>
        <begin position="1315"/>
        <end position="1397"/>
    </location>
</feature>
<feature type="compositionally biased region" description="Basic and acidic residues" evidence="14">
    <location>
        <begin position="1024"/>
        <end position="1041"/>
    </location>
</feature>
<dbReference type="PANTHER" id="PTHR13038">
    <property type="entry name" value="APG9 AUTOPHAGY 9"/>
    <property type="match status" value="1"/>
</dbReference>
<dbReference type="KEGG" id="dfa:DFA_12243"/>
<dbReference type="RefSeq" id="XP_004353880.1">
    <property type="nucleotide sequence ID" value="XM_004353828.1"/>
</dbReference>
<evidence type="ECO:0000313" key="18">
    <source>
        <dbReference type="EMBL" id="EGG14471.1"/>
    </source>
</evidence>
<dbReference type="GO" id="GO:0061709">
    <property type="term" value="P:reticulophagy"/>
    <property type="evidence" value="ECO:0007669"/>
    <property type="project" value="TreeGrafter"/>
</dbReference>
<comment type="similarity">
    <text evidence="4">Belongs to the GAPVD1 family.</text>
</comment>
<feature type="compositionally biased region" description="Polar residues" evidence="14">
    <location>
        <begin position="1335"/>
        <end position="1351"/>
    </location>
</feature>
<dbReference type="SMART" id="SM00167">
    <property type="entry name" value="VPS9"/>
    <property type="match status" value="1"/>
</dbReference>
<feature type="domain" description="Ras-GAP" evidence="16">
    <location>
        <begin position="1582"/>
        <end position="1790"/>
    </location>
</feature>
<feature type="transmembrane region" description="Helical" evidence="15">
    <location>
        <begin position="404"/>
        <end position="426"/>
    </location>
</feature>
<dbReference type="Proteomes" id="UP000007797">
    <property type="component" value="Unassembled WGS sequence"/>
</dbReference>
<evidence type="ECO:0000256" key="13">
    <source>
        <dbReference type="ARBA" id="ARBA00023136"/>
    </source>
</evidence>
<feature type="compositionally biased region" description="Polar residues" evidence="14">
    <location>
        <begin position="1241"/>
        <end position="1261"/>
    </location>
</feature>
<dbReference type="GO" id="GO:0006869">
    <property type="term" value="P:lipid transport"/>
    <property type="evidence" value="ECO:0007669"/>
    <property type="project" value="UniProtKB-KW"/>
</dbReference>
<evidence type="ECO:0000256" key="6">
    <source>
        <dbReference type="ARBA" id="ARBA00022448"/>
    </source>
</evidence>
<keyword evidence="12" id="KW-0445">Lipid transport</keyword>
<dbReference type="InterPro" id="IPR003123">
    <property type="entry name" value="VPS9"/>
</dbReference>
<evidence type="ECO:0000256" key="9">
    <source>
        <dbReference type="ARBA" id="ARBA00022692"/>
    </source>
</evidence>
<dbReference type="Gene3D" id="1.20.1050.80">
    <property type="entry name" value="VPS9 domain"/>
    <property type="match status" value="1"/>
</dbReference>
<dbReference type="PANTHER" id="PTHR13038:SF10">
    <property type="entry name" value="AUTOPHAGY-RELATED PROTEIN 9"/>
    <property type="match status" value="1"/>
</dbReference>
<evidence type="ECO:0000256" key="10">
    <source>
        <dbReference type="ARBA" id="ARBA00022989"/>
    </source>
</evidence>
<evidence type="ECO:0000256" key="2">
    <source>
        <dbReference type="ARBA" id="ARBA00004511"/>
    </source>
</evidence>
<dbReference type="GO" id="GO:0034497">
    <property type="term" value="P:protein localization to phagophore assembly site"/>
    <property type="evidence" value="ECO:0007669"/>
    <property type="project" value="TreeGrafter"/>
</dbReference>
<dbReference type="Gene3D" id="1.10.246.120">
    <property type="match status" value="1"/>
</dbReference>
<dbReference type="GeneID" id="14865695"/>
<evidence type="ECO:0000256" key="7">
    <source>
        <dbReference type="ARBA" id="ARBA00022583"/>
    </source>
</evidence>
<evidence type="ECO:0000256" key="1">
    <source>
        <dbReference type="ARBA" id="ARBA00004170"/>
    </source>
</evidence>
<keyword evidence="9 15" id="KW-0812">Transmembrane</keyword>
<dbReference type="InterPro" id="IPR001936">
    <property type="entry name" value="RasGAP_dom"/>
</dbReference>
<keyword evidence="7" id="KW-0254">Endocytosis</keyword>
<evidence type="ECO:0000256" key="4">
    <source>
        <dbReference type="ARBA" id="ARBA00008489"/>
    </source>
</evidence>
<evidence type="ECO:0000259" key="16">
    <source>
        <dbReference type="PROSITE" id="PS50018"/>
    </source>
</evidence>
<keyword evidence="19" id="KW-1185">Reference proteome</keyword>
<evidence type="ECO:0000313" key="19">
    <source>
        <dbReference type="Proteomes" id="UP000007797"/>
    </source>
</evidence>
<dbReference type="InterPro" id="IPR007241">
    <property type="entry name" value="Autophagy-rel_prot_9"/>
</dbReference>
<feature type="compositionally biased region" description="Low complexity" evidence="14">
    <location>
        <begin position="1376"/>
        <end position="1397"/>
    </location>
</feature>
<comment type="similarity">
    <text evidence="3">Belongs to the ATG9 family.</text>
</comment>
<gene>
    <name evidence="18" type="ORF">DFA_12243</name>
</gene>
<dbReference type="OrthoDB" id="19622at2759"/>
<dbReference type="GO" id="GO:0005085">
    <property type="term" value="F:guanyl-nucleotide exchange factor activity"/>
    <property type="evidence" value="ECO:0007669"/>
    <property type="project" value="UniProtKB-KW"/>
</dbReference>
<keyword evidence="10 15" id="KW-1133">Transmembrane helix</keyword>
<evidence type="ECO:0000256" key="14">
    <source>
        <dbReference type="SAM" id="MobiDB-lite"/>
    </source>
</evidence>
<feature type="region of interest" description="Disordered" evidence="14">
    <location>
        <begin position="1"/>
        <end position="52"/>
    </location>
</feature>
<feature type="domain" description="VPS9" evidence="17">
    <location>
        <begin position="2146"/>
        <end position="2282"/>
    </location>
</feature>